<gene>
    <name evidence="3" type="ORF">EV138_6075</name>
</gene>
<evidence type="ECO:0000313" key="3">
    <source>
        <dbReference type="EMBL" id="TDU83611.1"/>
    </source>
</evidence>
<dbReference type="OrthoDB" id="9797538at2"/>
<name>A0A4R7SWK8_9ACTN</name>
<protein>
    <submittedName>
        <fullName evidence="3">Short subunit dehydrogenase</fullName>
    </submittedName>
</protein>
<dbReference type="AlphaFoldDB" id="A0A4R7SWK8"/>
<comment type="caution">
    <text evidence="3">The sequence shown here is derived from an EMBL/GenBank/DDBJ whole genome shotgun (WGS) entry which is preliminary data.</text>
</comment>
<sequence>MTLRPKALITGASGGIGASLAPAFAERGYDLVLLARRSDRLEEVAAGTPH</sequence>
<evidence type="ECO:0000313" key="4">
    <source>
        <dbReference type="Proteomes" id="UP000295151"/>
    </source>
</evidence>
<dbReference type="Proteomes" id="UP000295151">
    <property type="component" value="Unassembled WGS sequence"/>
</dbReference>
<organism evidence="3 4">
    <name type="scientific">Kribbella voronezhensis</name>
    <dbReference type="NCBI Taxonomy" id="2512212"/>
    <lineage>
        <taxon>Bacteria</taxon>
        <taxon>Bacillati</taxon>
        <taxon>Actinomycetota</taxon>
        <taxon>Actinomycetes</taxon>
        <taxon>Propionibacteriales</taxon>
        <taxon>Kribbellaceae</taxon>
        <taxon>Kribbella</taxon>
    </lineage>
</organism>
<dbReference type="EMBL" id="SOCE01000002">
    <property type="protein sequence ID" value="TDU83611.1"/>
    <property type="molecule type" value="Genomic_DNA"/>
</dbReference>
<proteinExistence type="inferred from homology"/>
<dbReference type="Pfam" id="PF00106">
    <property type="entry name" value="adh_short"/>
    <property type="match status" value="1"/>
</dbReference>
<dbReference type="Gene3D" id="3.40.50.720">
    <property type="entry name" value="NAD(P)-binding Rossmann-like Domain"/>
    <property type="match status" value="1"/>
</dbReference>
<dbReference type="InterPro" id="IPR002347">
    <property type="entry name" value="SDR_fam"/>
</dbReference>
<keyword evidence="4" id="KW-1185">Reference proteome</keyword>
<keyword evidence="2" id="KW-0560">Oxidoreductase</keyword>
<accession>A0A4R7SWK8</accession>
<reference evidence="3 4" key="1">
    <citation type="submission" date="2019-03" db="EMBL/GenBank/DDBJ databases">
        <title>Genomic Encyclopedia of Type Strains, Phase III (KMG-III): the genomes of soil and plant-associated and newly described type strains.</title>
        <authorList>
            <person name="Whitman W."/>
        </authorList>
    </citation>
    <scope>NUCLEOTIDE SEQUENCE [LARGE SCALE GENOMIC DNA]</scope>
    <source>
        <strain evidence="3 4">VKM Ac-2575</strain>
    </source>
</reference>
<dbReference type="PANTHER" id="PTHR44196">
    <property type="entry name" value="DEHYDROGENASE/REDUCTASE SDR FAMILY MEMBER 7B"/>
    <property type="match status" value="1"/>
</dbReference>
<dbReference type="PANTHER" id="PTHR44196:SF1">
    <property type="entry name" value="DEHYDROGENASE_REDUCTASE SDR FAMILY MEMBER 7B"/>
    <property type="match status" value="1"/>
</dbReference>
<dbReference type="GO" id="GO:0016020">
    <property type="term" value="C:membrane"/>
    <property type="evidence" value="ECO:0007669"/>
    <property type="project" value="TreeGrafter"/>
</dbReference>
<dbReference type="InterPro" id="IPR036291">
    <property type="entry name" value="NAD(P)-bd_dom_sf"/>
</dbReference>
<dbReference type="SUPFAM" id="SSF51735">
    <property type="entry name" value="NAD(P)-binding Rossmann-fold domains"/>
    <property type="match status" value="1"/>
</dbReference>
<evidence type="ECO:0000256" key="1">
    <source>
        <dbReference type="ARBA" id="ARBA00006484"/>
    </source>
</evidence>
<dbReference type="GO" id="GO:0016491">
    <property type="term" value="F:oxidoreductase activity"/>
    <property type="evidence" value="ECO:0007669"/>
    <property type="project" value="UniProtKB-KW"/>
</dbReference>
<evidence type="ECO:0000256" key="2">
    <source>
        <dbReference type="ARBA" id="ARBA00023002"/>
    </source>
</evidence>
<comment type="similarity">
    <text evidence="1">Belongs to the short-chain dehydrogenases/reductases (SDR) family.</text>
</comment>